<dbReference type="InterPro" id="IPR004398">
    <property type="entry name" value="RNA_MeTrfase_RsmD"/>
</dbReference>
<organism evidence="3 4">
    <name type="scientific">Moheibacter stercoris</name>
    <dbReference type="NCBI Taxonomy" id="1628251"/>
    <lineage>
        <taxon>Bacteria</taxon>
        <taxon>Pseudomonadati</taxon>
        <taxon>Bacteroidota</taxon>
        <taxon>Flavobacteriia</taxon>
        <taxon>Flavobacteriales</taxon>
        <taxon>Weeksellaceae</taxon>
        <taxon>Moheibacter</taxon>
    </lineage>
</organism>
<dbReference type="PANTHER" id="PTHR43542:SF1">
    <property type="entry name" value="METHYLTRANSFERASE"/>
    <property type="match status" value="1"/>
</dbReference>
<sequence length="190" mass="21915">MRIISGSFRGKKIIAPSNLPGRPTTDFAKEALFNVLNNHYHFDEISVLDLFAGIGSISWEFASRGSQRIVSVDQDPGCVKFLTETAQKLSIADRMTIVRNDVFQFLKRNTYGSFDIVFVDPPYTFTQEEYDKLVEMVRENKWLNEGGELVVEHSATIKFEEHQHLLQTRKYGNVHFSFFDFDEINPELPQ</sequence>
<evidence type="ECO:0000256" key="1">
    <source>
        <dbReference type="ARBA" id="ARBA00022603"/>
    </source>
</evidence>
<dbReference type="SUPFAM" id="SSF53335">
    <property type="entry name" value="S-adenosyl-L-methionine-dependent methyltransferases"/>
    <property type="match status" value="1"/>
</dbReference>
<dbReference type="Proteomes" id="UP001549146">
    <property type="component" value="Unassembled WGS sequence"/>
</dbReference>
<keyword evidence="2" id="KW-0808">Transferase</keyword>
<name>A0ABV2LTR7_9FLAO</name>
<dbReference type="RefSeq" id="WP_354508697.1">
    <property type="nucleotide sequence ID" value="NZ_JBEPMO010000007.1"/>
</dbReference>
<protein>
    <submittedName>
        <fullName evidence="3">16S rRNA (Guanine(966)-N(2))-methyltransferase RsmD</fullName>
    </submittedName>
</protein>
<dbReference type="Pfam" id="PF03602">
    <property type="entry name" value="Cons_hypoth95"/>
    <property type="match status" value="1"/>
</dbReference>
<dbReference type="InterPro" id="IPR002052">
    <property type="entry name" value="DNA_methylase_N6_adenine_CS"/>
</dbReference>
<keyword evidence="1" id="KW-0489">Methyltransferase</keyword>
<dbReference type="CDD" id="cd02440">
    <property type="entry name" value="AdoMet_MTases"/>
    <property type="match status" value="1"/>
</dbReference>
<comment type="caution">
    <text evidence="3">The sequence shown here is derived from an EMBL/GenBank/DDBJ whole genome shotgun (WGS) entry which is preliminary data.</text>
</comment>
<reference evidence="3 4" key="1">
    <citation type="submission" date="2024-06" db="EMBL/GenBank/DDBJ databases">
        <title>Genomic Encyclopedia of Type Strains, Phase IV (KMG-IV): sequencing the most valuable type-strain genomes for metagenomic binning, comparative biology and taxonomic classification.</title>
        <authorList>
            <person name="Goeker M."/>
        </authorList>
    </citation>
    <scope>NUCLEOTIDE SEQUENCE [LARGE SCALE GENOMIC DNA]</scope>
    <source>
        <strain evidence="3 4">DSM 29388</strain>
    </source>
</reference>
<accession>A0ABV2LTR7</accession>
<dbReference type="PIRSF" id="PIRSF004553">
    <property type="entry name" value="CHP00095"/>
    <property type="match status" value="1"/>
</dbReference>
<evidence type="ECO:0000313" key="3">
    <source>
        <dbReference type="EMBL" id="MET3731951.1"/>
    </source>
</evidence>
<dbReference type="InterPro" id="IPR029063">
    <property type="entry name" value="SAM-dependent_MTases_sf"/>
</dbReference>
<dbReference type="EMBL" id="JBEPMO010000007">
    <property type="protein sequence ID" value="MET3731951.1"/>
    <property type="molecule type" value="Genomic_DNA"/>
</dbReference>
<keyword evidence="4" id="KW-1185">Reference proteome</keyword>
<evidence type="ECO:0000313" key="4">
    <source>
        <dbReference type="Proteomes" id="UP001549146"/>
    </source>
</evidence>
<dbReference type="PANTHER" id="PTHR43542">
    <property type="entry name" value="METHYLTRANSFERASE"/>
    <property type="match status" value="1"/>
</dbReference>
<dbReference type="PROSITE" id="PS00092">
    <property type="entry name" value="N6_MTASE"/>
    <property type="match status" value="1"/>
</dbReference>
<proteinExistence type="predicted"/>
<dbReference type="NCBIfam" id="TIGR00095">
    <property type="entry name" value="16S rRNA (guanine(966)-N(2))-methyltransferase RsmD"/>
    <property type="match status" value="1"/>
</dbReference>
<gene>
    <name evidence="3" type="ORF">ABID46_001533</name>
</gene>
<evidence type="ECO:0000256" key="2">
    <source>
        <dbReference type="ARBA" id="ARBA00022679"/>
    </source>
</evidence>
<dbReference type="Gene3D" id="3.40.50.150">
    <property type="entry name" value="Vaccinia Virus protein VP39"/>
    <property type="match status" value="1"/>
</dbReference>